<evidence type="ECO:0000256" key="5">
    <source>
        <dbReference type="ARBA" id="ARBA00022989"/>
    </source>
</evidence>
<dbReference type="RefSeq" id="WP_184391336.1">
    <property type="nucleotide sequence ID" value="NZ_JACHDB010000001.1"/>
</dbReference>
<dbReference type="GO" id="GO:0022857">
    <property type="term" value="F:transmembrane transporter activity"/>
    <property type="evidence" value="ECO:0007669"/>
    <property type="project" value="InterPro"/>
</dbReference>
<dbReference type="Gene3D" id="1.20.1250.20">
    <property type="entry name" value="MFS general substrate transporter like domains"/>
    <property type="match status" value="1"/>
</dbReference>
<feature type="transmembrane region" description="Helical" evidence="8">
    <location>
        <begin position="318"/>
        <end position="336"/>
    </location>
</feature>
<feature type="compositionally biased region" description="Pro residues" evidence="7">
    <location>
        <begin position="412"/>
        <end position="439"/>
    </location>
</feature>
<dbReference type="EMBL" id="JACHDB010000001">
    <property type="protein sequence ID" value="MBB5431658.1"/>
    <property type="molecule type" value="Genomic_DNA"/>
</dbReference>
<dbReference type="InterPro" id="IPR036259">
    <property type="entry name" value="MFS_trans_sf"/>
</dbReference>
<dbReference type="InterPro" id="IPR011701">
    <property type="entry name" value="MFS"/>
</dbReference>
<feature type="transmembrane region" description="Helical" evidence="8">
    <location>
        <begin position="233"/>
        <end position="254"/>
    </location>
</feature>
<feature type="transmembrane region" description="Helical" evidence="8">
    <location>
        <begin position="356"/>
        <end position="376"/>
    </location>
</feature>
<feature type="transmembrane region" description="Helical" evidence="8">
    <location>
        <begin position="172"/>
        <end position="200"/>
    </location>
</feature>
<feature type="transmembrane region" description="Helical" evidence="8">
    <location>
        <begin position="266"/>
        <end position="286"/>
    </location>
</feature>
<evidence type="ECO:0000256" key="1">
    <source>
        <dbReference type="ARBA" id="ARBA00004429"/>
    </source>
</evidence>
<protein>
    <submittedName>
        <fullName evidence="9">ENTS family enterobactin (Siderophore) exporter</fullName>
    </submittedName>
</protein>
<keyword evidence="5 8" id="KW-1133">Transmembrane helix</keyword>
<feature type="transmembrane region" description="Helical" evidence="8">
    <location>
        <begin position="382"/>
        <end position="402"/>
    </location>
</feature>
<proteinExistence type="predicted"/>
<evidence type="ECO:0000256" key="2">
    <source>
        <dbReference type="ARBA" id="ARBA00022448"/>
    </source>
</evidence>
<feature type="region of interest" description="Disordered" evidence="7">
    <location>
        <begin position="405"/>
        <end position="439"/>
    </location>
</feature>
<evidence type="ECO:0000313" key="10">
    <source>
        <dbReference type="Proteomes" id="UP000572635"/>
    </source>
</evidence>
<evidence type="ECO:0000256" key="8">
    <source>
        <dbReference type="SAM" id="Phobius"/>
    </source>
</evidence>
<dbReference type="CDD" id="cd06173">
    <property type="entry name" value="MFS_MefA_like"/>
    <property type="match status" value="1"/>
</dbReference>
<organism evidence="9 10">
    <name type="scientific">Nocardiopsis composta</name>
    <dbReference type="NCBI Taxonomy" id="157465"/>
    <lineage>
        <taxon>Bacteria</taxon>
        <taxon>Bacillati</taxon>
        <taxon>Actinomycetota</taxon>
        <taxon>Actinomycetes</taxon>
        <taxon>Streptosporangiales</taxon>
        <taxon>Nocardiopsidaceae</taxon>
        <taxon>Nocardiopsis</taxon>
    </lineage>
</organism>
<dbReference type="PANTHER" id="PTHR23513:SF9">
    <property type="entry name" value="ENTEROBACTIN EXPORTER ENTS"/>
    <property type="match status" value="1"/>
</dbReference>
<gene>
    <name evidence="9" type="ORF">HDA36_001742</name>
</gene>
<evidence type="ECO:0000256" key="3">
    <source>
        <dbReference type="ARBA" id="ARBA00022475"/>
    </source>
</evidence>
<evidence type="ECO:0000313" key="9">
    <source>
        <dbReference type="EMBL" id="MBB5431658.1"/>
    </source>
</evidence>
<sequence>MRRLRAASLAIDLSPLRAGGGFRILFAVRLVSLLGGGYRMVALPLQVYAMTGSSVLVASVSVVNGLSSFAGTLGGGLLADRMDRRRLMLAALVAETAVVSGFALNTVLPGGPRLEVIYLCAAVNGCFGTTGLLAQQAMVPALVGRDRLPAAGALFALTAQAGAVFTPALGGLVIATAGIAAGFAGTAVIAALASAAVLFLPAARPDGAEAGGGLRAASAGLRFAVRDPVVRPLMALGFTQAVLALPLVLIPEFTDRVLDGGAREAGLLYSAPAAGAIIASLTSGWTGRVARPGAVVCGAVAGCGAAVAALGVSPSLPFALAALLALGCAQAVEEILRYALVQERTPDALRGRVSGVWLAQATVGGSLGVSVMGALAGLLGPAAALLAAGSACTALVAAVTAADPGLRRLRRPGPPPAPPPAADPPAGGPPPVDPTDTPP</sequence>
<feature type="transmembrane region" description="Helical" evidence="8">
    <location>
        <begin position="147"/>
        <end position="166"/>
    </location>
</feature>
<reference evidence="9 10" key="1">
    <citation type="submission" date="2020-08" db="EMBL/GenBank/DDBJ databases">
        <title>Sequencing the genomes of 1000 actinobacteria strains.</title>
        <authorList>
            <person name="Klenk H.-P."/>
        </authorList>
    </citation>
    <scope>NUCLEOTIDE SEQUENCE [LARGE SCALE GENOMIC DNA]</scope>
    <source>
        <strain evidence="9 10">DSM 44551</strain>
    </source>
</reference>
<feature type="transmembrane region" description="Helical" evidence="8">
    <location>
        <begin position="293"/>
        <end position="312"/>
    </location>
</feature>
<dbReference type="GO" id="GO:0005886">
    <property type="term" value="C:plasma membrane"/>
    <property type="evidence" value="ECO:0007669"/>
    <property type="project" value="UniProtKB-SubCell"/>
</dbReference>
<dbReference type="Pfam" id="PF07690">
    <property type="entry name" value="MFS_1"/>
    <property type="match status" value="1"/>
</dbReference>
<accession>A0A7W8QKV9</accession>
<comment type="caution">
    <text evidence="9">The sequence shown here is derived from an EMBL/GenBank/DDBJ whole genome shotgun (WGS) entry which is preliminary data.</text>
</comment>
<comment type="subcellular location">
    <subcellularLocation>
        <location evidence="1">Cell inner membrane</location>
        <topology evidence="1">Multi-pass membrane protein</topology>
    </subcellularLocation>
</comment>
<keyword evidence="2" id="KW-0813">Transport</keyword>
<keyword evidence="10" id="KW-1185">Reference proteome</keyword>
<dbReference type="NCBIfam" id="NF007792">
    <property type="entry name" value="PRK10489.1"/>
    <property type="match status" value="1"/>
</dbReference>
<name>A0A7W8QKV9_9ACTN</name>
<keyword evidence="4 8" id="KW-0812">Transmembrane</keyword>
<keyword evidence="3" id="KW-1003">Cell membrane</keyword>
<evidence type="ECO:0000256" key="6">
    <source>
        <dbReference type="ARBA" id="ARBA00023136"/>
    </source>
</evidence>
<dbReference type="SUPFAM" id="SSF103473">
    <property type="entry name" value="MFS general substrate transporter"/>
    <property type="match status" value="1"/>
</dbReference>
<feature type="transmembrane region" description="Helical" evidence="8">
    <location>
        <begin position="21"/>
        <end position="41"/>
    </location>
</feature>
<dbReference type="AlphaFoldDB" id="A0A7W8QKV9"/>
<dbReference type="Proteomes" id="UP000572635">
    <property type="component" value="Unassembled WGS sequence"/>
</dbReference>
<evidence type="ECO:0000256" key="7">
    <source>
        <dbReference type="SAM" id="MobiDB-lite"/>
    </source>
</evidence>
<dbReference type="PANTHER" id="PTHR23513">
    <property type="entry name" value="INTEGRAL MEMBRANE EFFLUX PROTEIN-RELATED"/>
    <property type="match status" value="1"/>
</dbReference>
<evidence type="ECO:0000256" key="4">
    <source>
        <dbReference type="ARBA" id="ARBA00022692"/>
    </source>
</evidence>
<keyword evidence="6 8" id="KW-0472">Membrane</keyword>